<reference evidence="1" key="1">
    <citation type="submission" date="2022-07" db="EMBL/GenBank/DDBJ databases">
        <title>Fungi with potential for degradation of polypropylene.</title>
        <authorList>
            <person name="Gostincar C."/>
        </authorList>
    </citation>
    <scope>NUCLEOTIDE SEQUENCE</scope>
    <source>
        <strain evidence="1">EXF-13308</strain>
    </source>
</reference>
<sequence>MAPSAVAPDVDIAPVTGKASSASPITVLNGESAAVDQIVAALIKDGGVIIRNFVPQSILESLRNDLKPWLDKDEGYSGAFFPKETRKVLGLAQKSSTFCSDILLHPLWKGVYDAMLTTTTQSWNGDELNTCVSKPQLSATGLLAITPGAKAQPLHRDDMIHHADLPAITAEQYKIGRDTSVGLFVAGTRFHKANGATRFVPGSHLQASLEKPSEDGVVYAELQPGDAFMMLASCYHGGSANLTQDEERWVYATFMTKGWLRQEENQFLTVTRERLLEYPEHVQKKLGYELSQPYMGWVDLADPLAFVKGEETKPGDLF</sequence>
<dbReference type="Gene3D" id="2.60.120.620">
    <property type="entry name" value="q2cbj1_9rhob like domain"/>
    <property type="match status" value="1"/>
</dbReference>
<dbReference type="PANTHER" id="PTHR37563:SF2">
    <property type="entry name" value="PHYTANOYL-COA DIOXYGENASE FAMILY PROTEIN (AFU_ORTHOLOGUE AFUA_2G03330)"/>
    <property type="match status" value="1"/>
</dbReference>
<evidence type="ECO:0000313" key="2">
    <source>
        <dbReference type="Proteomes" id="UP001174694"/>
    </source>
</evidence>
<dbReference type="SUPFAM" id="SSF51197">
    <property type="entry name" value="Clavaminate synthase-like"/>
    <property type="match status" value="1"/>
</dbReference>
<keyword evidence="2" id="KW-1185">Reference proteome</keyword>
<gene>
    <name evidence="1" type="ORF">NKR23_g4919</name>
</gene>
<protein>
    <submittedName>
        <fullName evidence="1">Phytanoyl-CoA dioxygenase family protein</fullName>
    </submittedName>
</protein>
<keyword evidence="1" id="KW-0223">Dioxygenase</keyword>
<name>A0AA38S130_9PEZI</name>
<dbReference type="EMBL" id="JANBVO010000012">
    <property type="protein sequence ID" value="KAJ9148689.1"/>
    <property type="molecule type" value="Genomic_DNA"/>
</dbReference>
<keyword evidence="1" id="KW-0560">Oxidoreductase</keyword>
<comment type="caution">
    <text evidence="1">The sequence shown here is derived from an EMBL/GenBank/DDBJ whole genome shotgun (WGS) entry which is preliminary data.</text>
</comment>
<proteinExistence type="predicted"/>
<dbReference type="Proteomes" id="UP001174694">
    <property type="component" value="Unassembled WGS sequence"/>
</dbReference>
<dbReference type="Pfam" id="PF05721">
    <property type="entry name" value="PhyH"/>
    <property type="match status" value="1"/>
</dbReference>
<evidence type="ECO:0000313" key="1">
    <source>
        <dbReference type="EMBL" id="KAJ9148689.1"/>
    </source>
</evidence>
<accession>A0AA38S130</accession>
<dbReference type="PANTHER" id="PTHR37563">
    <property type="entry name" value="PHYTANOYL-COA DIOXYGENASE FAMILY PROTEIN (AFU_ORTHOLOGUE AFUA_2G03330)"/>
    <property type="match status" value="1"/>
</dbReference>
<organism evidence="1 2">
    <name type="scientific">Pleurostoma richardsiae</name>
    <dbReference type="NCBI Taxonomy" id="41990"/>
    <lineage>
        <taxon>Eukaryota</taxon>
        <taxon>Fungi</taxon>
        <taxon>Dikarya</taxon>
        <taxon>Ascomycota</taxon>
        <taxon>Pezizomycotina</taxon>
        <taxon>Sordariomycetes</taxon>
        <taxon>Sordariomycetidae</taxon>
        <taxon>Calosphaeriales</taxon>
        <taxon>Pleurostomataceae</taxon>
        <taxon>Pleurostoma</taxon>
    </lineage>
</organism>
<dbReference type="GO" id="GO:0051213">
    <property type="term" value="F:dioxygenase activity"/>
    <property type="evidence" value="ECO:0007669"/>
    <property type="project" value="UniProtKB-KW"/>
</dbReference>
<dbReference type="InterPro" id="IPR008775">
    <property type="entry name" value="Phytyl_CoA_dOase-like"/>
</dbReference>
<dbReference type="AlphaFoldDB" id="A0AA38S130"/>
<dbReference type="InterPro" id="IPR051961">
    <property type="entry name" value="Fungal_Metabolite_Diox"/>
</dbReference>